<reference evidence="2" key="1">
    <citation type="journal article" date="2019" name="Int. J. Syst. Evol. Microbiol.">
        <title>The Global Catalogue of Microorganisms (GCM) 10K type strain sequencing project: providing services to taxonomists for standard genome sequencing and annotation.</title>
        <authorList>
            <consortium name="The Broad Institute Genomics Platform"/>
            <consortium name="The Broad Institute Genome Sequencing Center for Infectious Disease"/>
            <person name="Wu L."/>
            <person name="Ma J."/>
        </authorList>
    </citation>
    <scope>NUCLEOTIDE SEQUENCE [LARGE SCALE GENOMIC DNA]</scope>
    <source>
        <strain evidence="2">NBRC 108728</strain>
    </source>
</reference>
<organism evidence="1 2">
    <name type="scientific">Frondihabitans sucicola</name>
    <dbReference type="NCBI Taxonomy" id="1268041"/>
    <lineage>
        <taxon>Bacteria</taxon>
        <taxon>Bacillati</taxon>
        <taxon>Actinomycetota</taxon>
        <taxon>Actinomycetes</taxon>
        <taxon>Micrococcales</taxon>
        <taxon>Microbacteriaceae</taxon>
        <taxon>Frondihabitans</taxon>
    </lineage>
</organism>
<sequence>MTTTADPIITVDIHIDLSPVHSELVTVMAYPVHDDGVQAWANEDNAVSRGMITDAQFDGVSRVVTANEDADWAAESLSTATSALVFAVLVDAQAKLDLPDSAIGFPDAADVWAMVR</sequence>
<evidence type="ECO:0000313" key="1">
    <source>
        <dbReference type="EMBL" id="BDZ52654.1"/>
    </source>
</evidence>
<geneLocation type="plasmid" evidence="1 2">
    <name>pNBRC108728a</name>
</geneLocation>
<dbReference type="EMBL" id="AP027733">
    <property type="protein sequence ID" value="BDZ52654.1"/>
    <property type="molecule type" value="Genomic_DNA"/>
</dbReference>
<accession>A0ABN6Y5S6</accession>
<name>A0ABN6Y5S6_9MICO</name>
<keyword evidence="1" id="KW-0614">Plasmid</keyword>
<keyword evidence="2" id="KW-1185">Reference proteome</keyword>
<proteinExistence type="predicted"/>
<dbReference type="RefSeq" id="WP_286346936.1">
    <property type="nucleotide sequence ID" value="NZ_AP027733.1"/>
</dbReference>
<protein>
    <submittedName>
        <fullName evidence="1">Uncharacterized protein</fullName>
    </submittedName>
</protein>
<evidence type="ECO:0000313" key="2">
    <source>
        <dbReference type="Proteomes" id="UP001321486"/>
    </source>
</evidence>
<dbReference type="Proteomes" id="UP001321486">
    <property type="component" value="Plasmid pNBRC108728a"/>
</dbReference>
<gene>
    <name evidence="1" type="ORF">GCM10025867_48950</name>
</gene>